<dbReference type="InterPro" id="IPR011006">
    <property type="entry name" value="CheY-like_superfamily"/>
</dbReference>
<dbReference type="PANTHER" id="PTHR44591">
    <property type="entry name" value="STRESS RESPONSE REGULATOR PROTEIN 1"/>
    <property type="match status" value="1"/>
</dbReference>
<dbReference type="EMBL" id="JAVIIP010000001">
    <property type="protein sequence ID" value="MDX8536286.1"/>
    <property type="molecule type" value="Genomic_DNA"/>
</dbReference>
<keyword evidence="1 4" id="KW-0597">Phosphoprotein</keyword>
<dbReference type="SMART" id="SM00448">
    <property type="entry name" value="REC"/>
    <property type="match status" value="1"/>
</dbReference>
<evidence type="ECO:0000256" key="3">
    <source>
        <dbReference type="ARBA" id="ARBA00023163"/>
    </source>
</evidence>
<protein>
    <submittedName>
        <fullName evidence="6">Response regulator</fullName>
    </submittedName>
</protein>
<dbReference type="Proteomes" id="UP001276564">
    <property type="component" value="Unassembled WGS sequence"/>
</dbReference>
<keyword evidence="7" id="KW-1185">Reference proteome</keyword>
<evidence type="ECO:0000259" key="5">
    <source>
        <dbReference type="PROSITE" id="PS50110"/>
    </source>
</evidence>
<feature type="modified residue" description="4-aspartylphosphate" evidence="4">
    <location>
        <position position="52"/>
    </location>
</feature>
<accession>A0ABU5AGA0</accession>
<sequence length="122" mass="13343">MKRCLFVDDSSVIRKVAKRILGGSDFTVIEAASGLDAVEVCAAEMPDVIVVDGGLPDMQAVDFIRRVRAMESAVKPQILISLVEVDVASIMRAKRAGAQGYLLKPFNRPQLLERFRVLKIAA</sequence>
<proteinExistence type="predicted"/>
<evidence type="ECO:0000256" key="4">
    <source>
        <dbReference type="PROSITE-ProRule" id="PRU00169"/>
    </source>
</evidence>
<dbReference type="PANTHER" id="PTHR44591:SF3">
    <property type="entry name" value="RESPONSE REGULATORY DOMAIN-CONTAINING PROTEIN"/>
    <property type="match status" value="1"/>
</dbReference>
<keyword evidence="2" id="KW-0805">Transcription regulation</keyword>
<keyword evidence="3" id="KW-0804">Transcription</keyword>
<evidence type="ECO:0000256" key="1">
    <source>
        <dbReference type="ARBA" id="ARBA00022553"/>
    </source>
</evidence>
<evidence type="ECO:0000313" key="6">
    <source>
        <dbReference type="EMBL" id="MDX8536286.1"/>
    </source>
</evidence>
<dbReference type="PROSITE" id="PS50110">
    <property type="entry name" value="RESPONSE_REGULATORY"/>
    <property type="match status" value="1"/>
</dbReference>
<dbReference type="InterPro" id="IPR050595">
    <property type="entry name" value="Bact_response_regulator"/>
</dbReference>
<gene>
    <name evidence="6" type="ORF">RFM23_01465</name>
</gene>
<evidence type="ECO:0000256" key="2">
    <source>
        <dbReference type="ARBA" id="ARBA00023015"/>
    </source>
</evidence>
<name>A0ABU5AGA0_9HYPH</name>
<evidence type="ECO:0000313" key="7">
    <source>
        <dbReference type="Proteomes" id="UP001276564"/>
    </source>
</evidence>
<dbReference type="Gene3D" id="3.40.50.2300">
    <property type="match status" value="1"/>
</dbReference>
<dbReference type="SUPFAM" id="SSF52172">
    <property type="entry name" value="CheY-like"/>
    <property type="match status" value="1"/>
</dbReference>
<comment type="caution">
    <text evidence="6">The sequence shown here is derived from an EMBL/GenBank/DDBJ whole genome shotgun (WGS) entry which is preliminary data.</text>
</comment>
<dbReference type="RefSeq" id="WP_127282271.1">
    <property type="nucleotide sequence ID" value="NZ_JARAKC010000001.1"/>
</dbReference>
<reference evidence="6 7" key="1">
    <citation type="submission" date="2023-08" db="EMBL/GenBank/DDBJ databases">
        <title>Implementing the SeqCode for naming new Mesorhizobium species isolated from Vachellia karroo root nodules.</title>
        <authorList>
            <person name="Van Lill M."/>
        </authorList>
    </citation>
    <scope>NUCLEOTIDE SEQUENCE [LARGE SCALE GENOMIC DNA]</scope>
    <source>
        <strain evidence="6 7">VK4B</strain>
    </source>
</reference>
<dbReference type="Pfam" id="PF00072">
    <property type="entry name" value="Response_reg"/>
    <property type="match status" value="1"/>
</dbReference>
<organism evidence="6 7">
    <name type="scientific">Mesorhizobium abyssinicae</name>
    <dbReference type="NCBI Taxonomy" id="1209958"/>
    <lineage>
        <taxon>Bacteria</taxon>
        <taxon>Pseudomonadati</taxon>
        <taxon>Pseudomonadota</taxon>
        <taxon>Alphaproteobacteria</taxon>
        <taxon>Hyphomicrobiales</taxon>
        <taxon>Phyllobacteriaceae</taxon>
        <taxon>Mesorhizobium</taxon>
    </lineage>
</organism>
<dbReference type="InterPro" id="IPR001789">
    <property type="entry name" value="Sig_transdc_resp-reg_receiver"/>
</dbReference>
<feature type="domain" description="Response regulatory" evidence="5">
    <location>
        <begin position="3"/>
        <end position="119"/>
    </location>
</feature>